<evidence type="ECO:0000313" key="6">
    <source>
        <dbReference type="EMBL" id="NAW50462.1"/>
    </source>
</evidence>
<evidence type="ECO:0000256" key="1">
    <source>
        <dbReference type="ARBA" id="ARBA00009227"/>
    </source>
</evidence>
<dbReference type="InterPro" id="IPR023696">
    <property type="entry name" value="Ureohydrolase_dom_sf"/>
</dbReference>
<keyword evidence="3 5" id="KW-0378">Hydrolase</keyword>
<organism evidence="6 7">
    <name type="scientific">Elizabethkingia argenteiflava</name>
    <dbReference type="NCBI Taxonomy" id="2681556"/>
    <lineage>
        <taxon>Bacteria</taxon>
        <taxon>Pseudomonadati</taxon>
        <taxon>Bacteroidota</taxon>
        <taxon>Flavobacteriia</taxon>
        <taxon>Flavobacteriales</taxon>
        <taxon>Weeksellaceae</taxon>
        <taxon>Elizabethkingia</taxon>
    </lineage>
</organism>
<dbReference type="Pfam" id="PF00491">
    <property type="entry name" value="Arginase"/>
    <property type="match status" value="1"/>
</dbReference>
<dbReference type="AlphaFoldDB" id="A0A845PQJ6"/>
<keyword evidence="7" id="KW-1185">Reference proteome</keyword>
<dbReference type="PROSITE" id="PS51409">
    <property type="entry name" value="ARGINASE_2"/>
    <property type="match status" value="1"/>
</dbReference>
<keyword evidence="4" id="KW-0464">Manganese</keyword>
<dbReference type="PANTHER" id="PTHR11358:SF26">
    <property type="entry name" value="GUANIDINO ACID HYDROLASE, MITOCHONDRIAL"/>
    <property type="match status" value="1"/>
</dbReference>
<dbReference type="GO" id="GO:0033389">
    <property type="term" value="P:putrescine biosynthetic process from arginine, via agmatine"/>
    <property type="evidence" value="ECO:0007669"/>
    <property type="project" value="TreeGrafter"/>
</dbReference>
<dbReference type="CDD" id="cd11593">
    <property type="entry name" value="Agmatinase-like_2"/>
    <property type="match status" value="1"/>
</dbReference>
<gene>
    <name evidence="6" type="primary">speB</name>
    <name evidence="6" type="ORF">GNY06_03350</name>
</gene>
<dbReference type="PROSITE" id="PS01053">
    <property type="entry name" value="ARGINASE_1"/>
    <property type="match status" value="1"/>
</dbReference>
<name>A0A845PQJ6_9FLAO</name>
<feature type="binding site" evidence="4">
    <location>
        <position position="211"/>
    </location>
    <ligand>
        <name>Mn(2+)</name>
        <dbReference type="ChEBI" id="CHEBI:29035"/>
        <label>1</label>
    </ligand>
</feature>
<dbReference type="InterPro" id="IPR006035">
    <property type="entry name" value="Ureohydrolase"/>
</dbReference>
<evidence type="ECO:0000256" key="5">
    <source>
        <dbReference type="RuleBase" id="RU003684"/>
    </source>
</evidence>
<dbReference type="GO" id="GO:0046872">
    <property type="term" value="F:metal ion binding"/>
    <property type="evidence" value="ECO:0007669"/>
    <property type="project" value="UniProtKB-KW"/>
</dbReference>
<dbReference type="PANTHER" id="PTHR11358">
    <property type="entry name" value="ARGINASE/AGMATINASE"/>
    <property type="match status" value="1"/>
</dbReference>
<dbReference type="GO" id="GO:0008783">
    <property type="term" value="F:agmatinase activity"/>
    <property type="evidence" value="ECO:0007669"/>
    <property type="project" value="UniProtKB-EC"/>
</dbReference>
<dbReference type="PIRSF" id="PIRSF036979">
    <property type="entry name" value="Arginase"/>
    <property type="match status" value="1"/>
</dbReference>
<dbReference type="EC" id="3.5.3.11" evidence="6"/>
<evidence type="ECO:0000256" key="3">
    <source>
        <dbReference type="ARBA" id="ARBA00022801"/>
    </source>
</evidence>
<evidence type="ECO:0000256" key="2">
    <source>
        <dbReference type="ARBA" id="ARBA00022723"/>
    </source>
</evidence>
<dbReference type="RefSeq" id="WP_166518805.1">
    <property type="nucleotide sequence ID" value="NZ_JAAABJ010000315.1"/>
</dbReference>
<evidence type="ECO:0000313" key="7">
    <source>
        <dbReference type="Proteomes" id="UP000553459"/>
    </source>
</evidence>
<dbReference type="Gene3D" id="3.40.800.10">
    <property type="entry name" value="Ureohydrolase domain"/>
    <property type="match status" value="1"/>
</dbReference>
<accession>A0A845PQJ6</accession>
<dbReference type="EMBL" id="JAAABJ010000315">
    <property type="protein sequence ID" value="NAW50462.1"/>
    <property type="molecule type" value="Genomic_DNA"/>
</dbReference>
<feature type="binding site" evidence="4">
    <location>
        <position position="107"/>
    </location>
    <ligand>
        <name>Mn(2+)</name>
        <dbReference type="ChEBI" id="CHEBI:29035"/>
        <label>1</label>
    </ligand>
</feature>
<dbReference type="InterPro" id="IPR020855">
    <property type="entry name" value="Ureohydrolase_Mn_BS"/>
</dbReference>
<dbReference type="NCBIfam" id="TIGR01230">
    <property type="entry name" value="agmatinase"/>
    <property type="match status" value="1"/>
</dbReference>
<sequence>MKTYAGIPEEHAILENSKVMLVTVPYDGTSTWGKGADKGPALFLDASENMELYDIETGTQPYLNGVYLAEEVSENSTPEAMTQAVYQKTKEMLSHSGKLFTLFGGEHSVSIGAIRAVGEKYENLTVLQLDAHTDLRPEFHGSTSNHACAVFEARQKHNLVQVGIRSMDEEEMQYVPQGQCFWAHQIATNSNWMEEVLAKVSGNVYITIDLDAFDPAIAPSTGTPEPGGLAWYPTLELLRKVFEKCNVVAFDIVELMDSPMAKPTAFLAAKLYYKMLAYYFTAKK</sequence>
<protein>
    <submittedName>
        <fullName evidence="6">Agmatinase</fullName>
        <ecNumber evidence="6">3.5.3.11</ecNumber>
    </submittedName>
</protein>
<comment type="cofactor">
    <cofactor evidence="4">
        <name>Mn(2+)</name>
        <dbReference type="ChEBI" id="CHEBI:29035"/>
    </cofactor>
    <text evidence="4">Binds 2 manganese ions per subunit.</text>
</comment>
<reference evidence="6 7" key="1">
    <citation type="submission" date="2019-11" db="EMBL/GenBank/DDBJ databases">
        <title>Characterization of Elizabethkingia argenteiflava sp. nov., isolated from inner surface of Soybean Pods.</title>
        <authorList>
            <person name="Mo S."/>
        </authorList>
    </citation>
    <scope>NUCLEOTIDE SEQUENCE [LARGE SCALE GENOMIC DNA]</scope>
    <source>
        <strain evidence="6 7">YB22</strain>
    </source>
</reference>
<feature type="binding site" evidence="4">
    <location>
        <position position="209"/>
    </location>
    <ligand>
        <name>Mn(2+)</name>
        <dbReference type="ChEBI" id="CHEBI:29035"/>
        <label>1</label>
    </ligand>
</feature>
<feature type="binding site" evidence="4">
    <location>
        <position position="132"/>
    </location>
    <ligand>
        <name>Mn(2+)</name>
        <dbReference type="ChEBI" id="CHEBI:29035"/>
        <label>1</label>
    </ligand>
</feature>
<dbReference type="Proteomes" id="UP000553459">
    <property type="component" value="Unassembled WGS sequence"/>
</dbReference>
<comment type="similarity">
    <text evidence="1">Belongs to the arginase family. Agmatinase subfamily.</text>
</comment>
<keyword evidence="2 4" id="KW-0479">Metal-binding</keyword>
<dbReference type="InterPro" id="IPR005925">
    <property type="entry name" value="Agmatinase-rel"/>
</dbReference>
<dbReference type="SUPFAM" id="SSF52768">
    <property type="entry name" value="Arginase/deacetylase"/>
    <property type="match status" value="1"/>
</dbReference>
<comment type="caution">
    <text evidence="6">The sequence shown here is derived from an EMBL/GenBank/DDBJ whole genome shotgun (WGS) entry which is preliminary data.</text>
</comment>
<proteinExistence type="inferred from homology"/>
<feature type="binding site" evidence="4">
    <location>
        <position position="130"/>
    </location>
    <ligand>
        <name>Mn(2+)</name>
        <dbReference type="ChEBI" id="CHEBI:29035"/>
        <label>1</label>
    </ligand>
</feature>
<feature type="binding site" evidence="4">
    <location>
        <position position="134"/>
    </location>
    <ligand>
        <name>Mn(2+)</name>
        <dbReference type="ChEBI" id="CHEBI:29035"/>
        <label>1</label>
    </ligand>
</feature>
<evidence type="ECO:0000256" key="4">
    <source>
        <dbReference type="PIRSR" id="PIRSR036979-1"/>
    </source>
</evidence>